<evidence type="ECO:0000313" key="2">
    <source>
        <dbReference type="EMBL" id="SCU71560.1"/>
    </source>
</evidence>
<gene>
    <name evidence="2" type="ORF">TEOVI_000314100</name>
</gene>
<dbReference type="Proteomes" id="UP000195570">
    <property type="component" value="Unassembled WGS sequence"/>
</dbReference>
<proteinExistence type="predicted"/>
<feature type="compositionally biased region" description="Low complexity" evidence="1">
    <location>
        <begin position="195"/>
        <end position="204"/>
    </location>
</feature>
<comment type="caution">
    <text evidence="2">The sequence shown here is derived from an EMBL/GenBank/DDBJ whole genome shotgun (WGS) entry which is preliminary data.</text>
</comment>
<dbReference type="VEuPathDB" id="TriTrypDB:TEOVI_000314100"/>
<evidence type="ECO:0000256" key="1">
    <source>
        <dbReference type="SAM" id="MobiDB-lite"/>
    </source>
</evidence>
<accession>A0A1G4IGP0</accession>
<dbReference type="RefSeq" id="XP_067082201.1">
    <property type="nucleotide sequence ID" value="XM_067226100.1"/>
</dbReference>
<keyword evidence="3" id="KW-1185">Reference proteome</keyword>
<reference evidence="2" key="1">
    <citation type="submission" date="2016-09" db="EMBL/GenBank/DDBJ databases">
        <authorList>
            <person name="Hebert L."/>
            <person name="Moumen B."/>
        </authorList>
    </citation>
    <scope>NUCLEOTIDE SEQUENCE [LARGE SCALE GENOMIC DNA]</scope>
    <source>
        <strain evidence="2">OVI</strain>
    </source>
</reference>
<feature type="region of interest" description="Disordered" evidence="1">
    <location>
        <begin position="195"/>
        <end position="236"/>
    </location>
</feature>
<sequence length="1459" mass="160288">MLRHTTSIFAPTCRTVVCRTYNHPVASRRKTGNRQKKGVCDNVRDIIGMTIPEARLRRDRISAASFDRCIEENARNIIGLGSKESPGLETRFGARYDRRDVRFVGRADDVRRFTEEAARSSAAGHWPMGVTFVRGEFGAASGGDGHRLSAEPTSHDLGRAPMDVASEGTNPMLRRVLRRCKEGVSSSLAGVLAAAGPEKAPAEGTTSEMNPRKNVAPSTASTRPQTASVVSPARRRVEKRLRRRSAVLLRGGESLHPCSLQGGCGSQGGSSNCAFVTHPSTACVQWLRLGRCEEARLCSCPWWHPAEMEVLKPEFLHSYFFGIAEGDERGLRPLRESCAAVGRLLQMFLDIIVSTIFEALRMETTNNEEVVTVGRVEDLLSRAGKGKGGNSACICNLKDGLLSVERELCVSALMGDDEGVTCTESADGETSGPHFDGESTSLLRNMEHYHKLHADADKEVRNLLVIFRAYFTMCDERGGNSGRVIVSASLTQWLLRHAASCCSQGECYSAGLTPIKLFEEASVVLLKDRLHRCGIDICGRSCKQSSITPSDRSSPLLLLQHVSLLSNIVTFGANADQAMLTEPGQQSLLYSVLLCLQSGGVSCWLGDSPQQQYVSCWLFMQSLLSVASVCLLRLGSRIFSFARPVLVEVGRRLAKDIEVQFEAKLLRASGWAPWTDAQMFGEQHRAIYTASDYARTHMPVVARAFTAAMLNILLLNTLRAANREVNLCRSPVAAVIFSGEKAEEYKGCAVKGGLDSPMECVQRESQLRGGPSVRRSMRPYAQEAMSLIALLHDEGTQMLARRQALMEEFLCRRKDFDDCGANELNNPQNRRRSSGGVILPSFHDEKIHVFEKLLPHGSISVCGDGVGLLLRVLLEGGSAYGALRLAASAVHVGRALRFAARQPMPHVHLGEKVKHKHMRNSRTGRKYTVRVRVPVLRSTDPDMECRMHRKGQSGGAHPIALYLRLNQQTVEEMVRLALRMGGAGERLLSGVVDDCVRGLLLDYGKSRCLPAVKGSDVHDDGAIAGDLGARELQGILSVVVGTNSNSQLLSVADEAQQRAVEGYRVPPTALLVELLVALTPQAGRGVHERCTRLCAMDPHLVSERTLLAKQCHTAGESFARANDDASAAWLSYLNSGVAVDSGAVSVSFLRKEAERLPVVDSVAASLNRPPLPRNVEELRRQLTQTVDAVGCAQDRRQNEAAWSLSRGFAVRVQDPNSMHGVWWAVMCGAILGASDDALAGKQRPWARLLLRNAFHVAQQFAAPQDRARYGQATVRAFILSGIFELTSTPRSPTDVSCRRKHLPWQLPVVHDLNLFLAAQVHLAQRLHKLYPNSVITNDCGINKQLQLFGHLKLSTKLEDHHIEATACWSLLEPLTEHSELAITWLQESLFHTPQGLLAWIIACTNNNCNQTAFVMAAWVTLLCRTEKVGGTFNKHVQQHLRSKCTKKQVEQLLLLDHCN</sequence>
<protein>
    <submittedName>
        <fullName evidence="2">Uncharacterized protein</fullName>
    </submittedName>
</protein>
<evidence type="ECO:0000313" key="3">
    <source>
        <dbReference type="Proteomes" id="UP000195570"/>
    </source>
</evidence>
<dbReference type="GeneID" id="92377081"/>
<feature type="compositionally biased region" description="Polar residues" evidence="1">
    <location>
        <begin position="216"/>
        <end position="229"/>
    </location>
</feature>
<organism evidence="2 3">
    <name type="scientific">Trypanosoma equiperdum</name>
    <dbReference type="NCBI Taxonomy" id="5694"/>
    <lineage>
        <taxon>Eukaryota</taxon>
        <taxon>Discoba</taxon>
        <taxon>Euglenozoa</taxon>
        <taxon>Kinetoplastea</taxon>
        <taxon>Metakinetoplastina</taxon>
        <taxon>Trypanosomatida</taxon>
        <taxon>Trypanosomatidae</taxon>
        <taxon>Trypanosoma</taxon>
    </lineage>
</organism>
<dbReference type="EMBL" id="CZPT02001661">
    <property type="protein sequence ID" value="SCU71560.1"/>
    <property type="molecule type" value="Genomic_DNA"/>
</dbReference>
<name>A0A1G4IGP0_TRYEQ</name>